<dbReference type="InterPro" id="IPR036396">
    <property type="entry name" value="Cyt_P450_sf"/>
</dbReference>
<evidence type="ECO:0000256" key="2">
    <source>
        <dbReference type="ARBA" id="ARBA00010617"/>
    </source>
</evidence>
<keyword evidence="3" id="KW-0560">Oxidoreductase</keyword>
<evidence type="ECO:0000313" key="4">
    <source>
        <dbReference type="EMBL" id="MCX2972052.1"/>
    </source>
</evidence>
<sequence length="431" mass="49730">MPEVALDHSQDKLQQDRIENYDATVVDKDPYDVDIADFNMINPHLFSSNTLWPWFKRLREEEPVHYCRDSVFGPYWSVTSYDDIMKVDTSHDIFSSEPNITVGDLQEDFPLATFIAMDRPKHDEQRAVVNPAVRGKQLRDFEPLIRERTQRVLDSLPVGEEFNWVERVSIELTTCMLATLFDFPFEDRAKLTRWSDVTFAIPGLGVVDSEEQRREELLECLAAFTELWNQRVNEEPRGDFISLLAHGSATQEMDPFEYLGNILLLIIGGNDTTRNSMSGSVLCQNLYPGQFDKLKAQPELIPSMVSETIRWQTPLAYMRRTANQDTTLGDKQIKKGDKVLMWYVSGNRDESHFENPDDYIIDRPNVRSHLSFGFGIHRCMGNAVGEMQLRVLWEEILQRFDRVEVVGDVERVPSSFVKGYSSLPVILHPKK</sequence>
<evidence type="ECO:0000256" key="1">
    <source>
        <dbReference type="ARBA" id="ARBA00001971"/>
    </source>
</evidence>
<proteinExistence type="inferred from homology"/>
<dbReference type="PRINTS" id="PR00359">
    <property type="entry name" value="BP450"/>
</dbReference>
<evidence type="ECO:0000256" key="3">
    <source>
        <dbReference type="RuleBase" id="RU000461"/>
    </source>
</evidence>
<dbReference type="InterPro" id="IPR001128">
    <property type="entry name" value="Cyt_P450"/>
</dbReference>
<dbReference type="PANTHER" id="PTHR46696">
    <property type="entry name" value="P450, PUTATIVE (EUROFUNG)-RELATED"/>
    <property type="match status" value="1"/>
</dbReference>
<evidence type="ECO:0000313" key="5">
    <source>
        <dbReference type="Proteomes" id="UP001143307"/>
    </source>
</evidence>
<keyword evidence="3" id="KW-0349">Heme</keyword>
<dbReference type="Proteomes" id="UP001143307">
    <property type="component" value="Unassembled WGS sequence"/>
</dbReference>
<name>A0ABT3SPY5_9GAMM</name>
<keyword evidence="3" id="KW-0479">Metal-binding</keyword>
<comment type="similarity">
    <text evidence="2 3">Belongs to the cytochrome P450 family.</text>
</comment>
<reference evidence="4" key="1">
    <citation type="submission" date="2019-02" db="EMBL/GenBank/DDBJ databases">
        <authorList>
            <person name="Li S.-H."/>
        </authorList>
    </citation>
    <scope>NUCLEOTIDE SEQUENCE</scope>
    <source>
        <strain evidence="4">IMCC8485</strain>
    </source>
</reference>
<gene>
    <name evidence="4" type="ORF">EYC87_00445</name>
</gene>
<dbReference type="PANTHER" id="PTHR46696:SF1">
    <property type="entry name" value="CYTOCHROME P450 YJIB-RELATED"/>
    <property type="match status" value="1"/>
</dbReference>
<dbReference type="CDD" id="cd11033">
    <property type="entry name" value="CYP142-like"/>
    <property type="match status" value="1"/>
</dbReference>
<keyword evidence="3" id="KW-0408">Iron</keyword>
<dbReference type="PROSITE" id="PS00086">
    <property type="entry name" value="CYTOCHROME_P450"/>
    <property type="match status" value="1"/>
</dbReference>
<protein>
    <submittedName>
        <fullName evidence="4">Cytochrome P450</fullName>
    </submittedName>
</protein>
<dbReference type="InterPro" id="IPR017972">
    <property type="entry name" value="Cyt_P450_CS"/>
</dbReference>
<comment type="cofactor">
    <cofactor evidence="1">
        <name>heme</name>
        <dbReference type="ChEBI" id="CHEBI:30413"/>
    </cofactor>
</comment>
<keyword evidence="3" id="KW-0503">Monooxygenase</keyword>
<comment type="caution">
    <text evidence="4">The sequence shown here is derived from an EMBL/GenBank/DDBJ whole genome shotgun (WGS) entry which is preliminary data.</text>
</comment>
<dbReference type="EMBL" id="SHNP01000001">
    <property type="protein sequence ID" value="MCX2972052.1"/>
    <property type="molecule type" value="Genomic_DNA"/>
</dbReference>
<organism evidence="4 5">
    <name type="scientific">Candidatus Seongchinamella marina</name>
    <dbReference type="NCBI Taxonomy" id="2518990"/>
    <lineage>
        <taxon>Bacteria</taxon>
        <taxon>Pseudomonadati</taxon>
        <taxon>Pseudomonadota</taxon>
        <taxon>Gammaproteobacteria</taxon>
        <taxon>Cellvibrionales</taxon>
        <taxon>Halieaceae</taxon>
        <taxon>Seongchinamella</taxon>
    </lineage>
</organism>
<dbReference type="Pfam" id="PF00067">
    <property type="entry name" value="p450"/>
    <property type="match status" value="1"/>
</dbReference>
<dbReference type="SUPFAM" id="SSF48264">
    <property type="entry name" value="Cytochrome P450"/>
    <property type="match status" value="1"/>
</dbReference>
<dbReference type="Gene3D" id="1.10.630.10">
    <property type="entry name" value="Cytochrome P450"/>
    <property type="match status" value="1"/>
</dbReference>
<accession>A0ABT3SPY5</accession>
<keyword evidence="5" id="KW-1185">Reference proteome</keyword>
<dbReference type="InterPro" id="IPR002397">
    <property type="entry name" value="Cyt_P450_B"/>
</dbReference>
<dbReference type="RefSeq" id="WP_279251117.1">
    <property type="nucleotide sequence ID" value="NZ_SHNP01000001.1"/>
</dbReference>